<evidence type="ECO:0000313" key="2">
    <source>
        <dbReference type="Proteomes" id="UP000178276"/>
    </source>
</evidence>
<proteinExistence type="predicted"/>
<evidence type="ECO:0000313" key="1">
    <source>
        <dbReference type="EMBL" id="OGF74273.1"/>
    </source>
</evidence>
<accession>A0A1F5WF68</accession>
<name>A0A1F5WF68_9BACT</name>
<comment type="caution">
    <text evidence="1">The sequence shown here is derived from an EMBL/GenBank/DDBJ whole genome shotgun (WGS) entry which is preliminary data.</text>
</comment>
<dbReference type="AlphaFoldDB" id="A0A1F5WF68"/>
<dbReference type="Proteomes" id="UP000178276">
    <property type="component" value="Unassembled WGS sequence"/>
</dbReference>
<dbReference type="EMBL" id="MFHJ01000012">
    <property type="protein sequence ID" value="OGF74273.1"/>
    <property type="molecule type" value="Genomic_DNA"/>
</dbReference>
<gene>
    <name evidence="1" type="ORF">A2W57_00770</name>
</gene>
<protein>
    <submittedName>
        <fullName evidence="1">Uncharacterized protein</fullName>
    </submittedName>
</protein>
<sequence>MSFSLNGKEDYKIVHESPAYAPIYSVETNHQIQFLIQLFPGYGRWRFSITEYLTARGAPLREAPDAIITKFDAKQNYEYPILALEFSGALPAGNNAWQRTGRALALAYAGIPYLYFTELGGHELGSDRTLKAPRFPNPLVPFAYATLGIETKTISLPVYIPSPSISTGVADEFSAILGSQDAADLVKAILLEGDRKSSIEKLEKKLIEMVGVLAKQRKRKDTLDPVEWETFYKKEGGSEKADWLILRKLPWNKKLGIKSLTTTFLKLLKLVNKNKVVAVGSKEMPICLVSKDKRSTLASDIKKLYGSRVSNEFIRWIADSNRHLVLVWIAGFKPRGDDSRPDRGLVPLARMVFGTKDLDLLSIVYGPAKSEVWNQLQGDMKRLASINGLWEAIVNLSDGILIDSSTSKKVKTIGFINQKVKTKSKEIPLIAASTTPIFGEHDIDSIMHLLFSEAIQDGVYEALCNPPGGDWSGINILDFKGDIEFRWTSLPRVSGADSKRPDHLVQIRGGSFLLSIESKDIQSRLEKNVGPRLIKYVSQLLRSDPISTRVKNEKWSPFSGAGFERKFNILSAVAFRMQNPKDLASAIKNTKADLAFGLNFKSNDGVATIIYILMTEKAEPLAGVIKKLASRYPKLIELKFY</sequence>
<organism evidence="1 2">
    <name type="scientific">Candidatus Giovannonibacteria bacterium RIFCSPHIGHO2_02_43_16</name>
    <dbReference type="NCBI Taxonomy" id="1798331"/>
    <lineage>
        <taxon>Bacteria</taxon>
        <taxon>Candidatus Giovannoniibacteriota</taxon>
    </lineage>
</organism>
<reference evidence="1 2" key="1">
    <citation type="journal article" date="2016" name="Nat. Commun.">
        <title>Thousands of microbial genomes shed light on interconnected biogeochemical processes in an aquifer system.</title>
        <authorList>
            <person name="Anantharaman K."/>
            <person name="Brown C.T."/>
            <person name="Hug L.A."/>
            <person name="Sharon I."/>
            <person name="Castelle C.J."/>
            <person name="Probst A.J."/>
            <person name="Thomas B.C."/>
            <person name="Singh A."/>
            <person name="Wilkins M.J."/>
            <person name="Karaoz U."/>
            <person name="Brodie E.L."/>
            <person name="Williams K.H."/>
            <person name="Hubbard S.S."/>
            <person name="Banfield J.F."/>
        </authorList>
    </citation>
    <scope>NUCLEOTIDE SEQUENCE [LARGE SCALE GENOMIC DNA]</scope>
</reference>